<comment type="caution">
    <text evidence="2">The sequence shown here is derived from an EMBL/GenBank/DDBJ whole genome shotgun (WGS) entry which is preliminary data.</text>
</comment>
<reference evidence="2 3" key="1">
    <citation type="submission" date="2018-11" db="EMBL/GenBank/DDBJ databases">
        <authorList>
            <person name="Mardanov A.V."/>
            <person name="Ravin N.V."/>
            <person name="Dedysh S.N."/>
        </authorList>
    </citation>
    <scope>NUCLEOTIDE SEQUENCE [LARGE SCALE GENOMIC DNA]</scope>
    <source>
        <strain evidence="2 3">AF10</strain>
    </source>
</reference>
<dbReference type="AlphaFoldDB" id="A0A4Q0T9I9"/>
<organism evidence="2 3">
    <name type="scientific">Granulicella sibirica</name>
    <dbReference type="NCBI Taxonomy" id="2479048"/>
    <lineage>
        <taxon>Bacteria</taxon>
        <taxon>Pseudomonadati</taxon>
        <taxon>Acidobacteriota</taxon>
        <taxon>Terriglobia</taxon>
        <taxon>Terriglobales</taxon>
        <taxon>Acidobacteriaceae</taxon>
        <taxon>Granulicella</taxon>
    </lineage>
</organism>
<keyword evidence="3" id="KW-1185">Reference proteome</keyword>
<protein>
    <submittedName>
        <fullName evidence="2">Uncharacterized protein</fullName>
    </submittedName>
</protein>
<feature type="transmembrane region" description="Helical" evidence="1">
    <location>
        <begin position="106"/>
        <end position="125"/>
    </location>
</feature>
<feature type="transmembrane region" description="Helical" evidence="1">
    <location>
        <begin position="287"/>
        <end position="309"/>
    </location>
</feature>
<dbReference type="EMBL" id="RDSM01000001">
    <property type="protein sequence ID" value="RXH58778.1"/>
    <property type="molecule type" value="Genomic_DNA"/>
</dbReference>
<dbReference type="OrthoDB" id="105452at2"/>
<accession>A0A4Q0T9I9</accession>
<feature type="transmembrane region" description="Helical" evidence="1">
    <location>
        <begin position="402"/>
        <end position="422"/>
    </location>
</feature>
<keyword evidence="1" id="KW-0472">Membrane</keyword>
<evidence type="ECO:0000313" key="3">
    <source>
        <dbReference type="Proteomes" id="UP000289437"/>
    </source>
</evidence>
<feature type="transmembrane region" description="Helical" evidence="1">
    <location>
        <begin position="146"/>
        <end position="167"/>
    </location>
</feature>
<feature type="transmembrane region" description="Helical" evidence="1">
    <location>
        <begin position="187"/>
        <end position="214"/>
    </location>
</feature>
<proteinExistence type="predicted"/>
<evidence type="ECO:0000256" key="1">
    <source>
        <dbReference type="SAM" id="Phobius"/>
    </source>
</evidence>
<name>A0A4Q0T9I9_9BACT</name>
<gene>
    <name evidence="2" type="ORF">GRAN_2088</name>
</gene>
<dbReference type="RefSeq" id="WP_128912710.1">
    <property type="nucleotide sequence ID" value="NZ_RDSM01000001.1"/>
</dbReference>
<feature type="transmembrane region" description="Helical" evidence="1">
    <location>
        <begin position="451"/>
        <end position="472"/>
    </location>
</feature>
<dbReference type="Proteomes" id="UP000289437">
    <property type="component" value="Unassembled WGS sequence"/>
</dbReference>
<keyword evidence="1" id="KW-0812">Transmembrane</keyword>
<reference evidence="3" key="2">
    <citation type="submission" date="2019-02" db="EMBL/GenBank/DDBJ databases">
        <title>Granulicella sibirica sp. nov., a psychrotolerant acidobacterium isolated from an organic soil layer in forested tundra, West Siberia.</title>
        <authorList>
            <person name="Oshkin I.Y."/>
            <person name="Kulichevskaya I.S."/>
            <person name="Rijpstra W.I.C."/>
            <person name="Sinninghe Damste J.S."/>
            <person name="Rakitin A.L."/>
            <person name="Ravin N.V."/>
            <person name="Dedysh S.N."/>
        </authorList>
    </citation>
    <scope>NUCLEOTIDE SEQUENCE [LARGE SCALE GENOMIC DNA]</scope>
    <source>
        <strain evidence="3">AF10</strain>
    </source>
</reference>
<feature type="transmembrane region" description="Helical" evidence="1">
    <location>
        <begin position="367"/>
        <end position="387"/>
    </location>
</feature>
<evidence type="ECO:0000313" key="2">
    <source>
        <dbReference type="EMBL" id="RXH58778.1"/>
    </source>
</evidence>
<feature type="transmembrane region" description="Helical" evidence="1">
    <location>
        <begin position="478"/>
        <end position="501"/>
    </location>
</feature>
<keyword evidence="1" id="KW-1133">Transmembrane helix</keyword>
<feature type="transmembrane region" description="Helical" evidence="1">
    <location>
        <begin position="226"/>
        <end position="245"/>
    </location>
</feature>
<feature type="transmembrane region" description="Helical" evidence="1">
    <location>
        <begin position="67"/>
        <end position="86"/>
    </location>
</feature>
<sequence>MVNLRRFQQSIQESSQNVQVLSLNVQANMVHAERPRSQFEIMVRHLFDRMLNNEAFGEEAATRMTQLALAIALPGVLVALFLFAAYHQPNHHTRDLWSQTADHMFYVTYAFVIMGMAIVFQWEMLFPDLLDVYVLTSLPIPRLRLLLGRITALAIFLGLVQIETSGLGNIFFPGVADLKTGFFRHVFAHAAGVTMAGLFAATFFIALQGLLVCLPARISAKVSSTVKIASIIALLTVLFLFPLVAHSVEKLLAMQSTAVHWYPPFWFLGIYETVLYGRTALPIFHQLARTGLTVTAALATIGALLYPLAYTRRVRQLIEGAGIQKGSNSFAKLLHHLLHATILRTPRARAIFHFAAQTLARLQRLHLYLAMYAGAGLAFVLSGLTLFQTDGDRLHVVVSPNGVRIAIPVLAFWIIAGLRTALQSPLGTKGSWIFRVIGGQPAQEELRATELLVDVISLTLTLAAVLILHFIAPPEMRTPLAAAAQVVLAIGLCLLLTDLAFLFTRSLPFTIARKRSTRELPITLVQYFVLFPFFCLKVVENEPWIEASPVHLLKTAIFFAIAHATLRWVRTLVLRSEEPADEGIFLGLGLREQ</sequence>